<name>A0A8S4FCZ2_PLUXY</name>
<evidence type="ECO:0000259" key="2">
    <source>
        <dbReference type="PROSITE" id="PS51184"/>
    </source>
</evidence>
<protein>
    <submittedName>
        <fullName evidence="3">(diamondback moth) hypothetical protein</fullName>
    </submittedName>
</protein>
<organism evidence="3 4">
    <name type="scientific">Plutella xylostella</name>
    <name type="common">Diamondback moth</name>
    <name type="synonym">Plutella maculipennis</name>
    <dbReference type="NCBI Taxonomy" id="51655"/>
    <lineage>
        <taxon>Eukaryota</taxon>
        <taxon>Metazoa</taxon>
        <taxon>Ecdysozoa</taxon>
        <taxon>Arthropoda</taxon>
        <taxon>Hexapoda</taxon>
        <taxon>Insecta</taxon>
        <taxon>Pterygota</taxon>
        <taxon>Neoptera</taxon>
        <taxon>Endopterygota</taxon>
        <taxon>Lepidoptera</taxon>
        <taxon>Glossata</taxon>
        <taxon>Ditrysia</taxon>
        <taxon>Yponomeutoidea</taxon>
        <taxon>Plutellidae</taxon>
        <taxon>Plutella</taxon>
    </lineage>
</organism>
<dbReference type="EMBL" id="CAJHNJ030000030">
    <property type="protein sequence ID" value="CAG9124885.1"/>
    <property type="molecule type" value="Genomic_DNA"/>
</dbReference>
<dbReference type="PANTHER" id="PTHR12461:SF99">
    <property type="entry name" value="BIFUNCTIONAL PEPTIDASE AND (3S)-LYSYL HYDROXYLASE JMJD7"/>
    <property type="match status" value="1"/>
</dbReference>
<dbReference type="SUPFAM" id="SSF51197">
    <property type="entry name" value="Clavaminate synthase-like"/>
    <property type="match status" value="1"/>
</dbReference>
<feature type="domain" description="JmjC" evidence="2">
    <location>
        <begin position="130"/>
        <end position="330"/>
    </location>
</feature>
<gene>
    <name evidence="3" type="ORF">PLXY2_LOCUS8334</name>
</gene>
<dbReference type="InterPro" id="IPR003347">
    <property type="entry name" value="JmjC_dom"/>
</dbReference>
<sequence>MSSSITESLNVLYEESSALYLGSEIAEVTSIDPLQFHREYVAKNIPVVIRGGCASWPAVSKWNAHYFHKTIPDKQVTVAITPNGLADGITRDVDDVEHFVMPYETEMSMSEFLTHLDCKRDKYIPYIQKQNSNLTEDFAELMVDVQTEVAFASEAFNKRPDAVNFWMGDERAVTSMHKDPYENIYCVIDGYKDFILIPPTDLPYVPYKRYPVAEFKLTGDKWSIVPNASGTETTDSEETDDGVRRIEDDGDGVKGNLLPWICVDPLNPDYDQHPQFSKAHRYHIRLNKGDCLYLPSLWFHHVRQSHGCVAVNYCYGTGHLCAKKEKDLLETATDPADRARLLASSSPQSGYWLSAYPSANLGTLLDRTTLAVAISLRLGLQTNEPHRCRCGEHADRRGHHGLSCGRSAGRIARHAALNDTIRRALASANVPATLEPSGIMRDDGKRPDGMSLVPWKRGRLLVWDATCVDTLAPSHLPSTSTEAGAAAGRAETMKGRKYASLGEGYMFVPFGVETLGPWGPEARRLVKEIGSRLKEVTRDPRAGSYLAQRISIAIQRGNAASVLGTLPDSGSDLASIFFLV</sequence>
<comment type="caution">
    <text evidence="3">The sequence shown here is derived from an EMBL/GenBank/DDBJ whole genome shotgun (WGS) entry which is preliminary data.</text>
</comment>
<evidence type="ECO:0000313" key="4">
    <source>
        <dbReference type="Proteomes" id="UP000653454"/>
    </source>
</evidence>
<dbReference type="PANTHER" id="PTHR12461">
    <property type="entry name" value="HYPOXIA-INDUCIBLE FACTOR 1 ALPHA INHIBITOR-RELATED"/>
    <property type="match status" value="1"/>
</dbReference>
<evidence type="ECO:0000313" key="3">
    <source>
        <dbReference type="EMBL" id="CAG9124885.1"/>
    </source>
</evidence>
<accession>A0A8S4FCZ2</accession>
<dbReference type="Gene3D" id="2.60.120.10">
    <property type="entry name" value="Jelly Rolls"/>
    <property type="match status" value="1"/>
</dbReference>
<keyword evidence="4" id="KW-1185">Reference proteome</keyword>
<proteinExistence type="predicted"/>
<dbReference type="PROSITE" id="PS51184">
    <property type="entry name" value="JMJC"/>
    <property type="match status" value="1"/>
</dbReference>
<feature type="region of interest" description="Disordered" evidence="1">
    <location>
        <begin position="227"/>
        <end position="248"/>
    </location>
</feature>
<dbReference type="InterPro" id="IPR041667">
    <property type="entry name" value="Cupin_8"/>
</dbReference>
<dbReference type="AlphaFoldDB" id="A0A8S4FCZ2"/>
<reference evidence="3" key="1">
    <citation type="submission" date="2020-11" db="EMBL/GenBank/DDBJ databases">
        <authorList>
            <person name="Whiteford S."/>
        </authorList>
    </citation>
    <scope>NUCLEOTIDE SEQUENCE</scope>
</reference>
<dbReference type="Proteomes" id="UP000653454">
    <property type="component" value="Unassembled WGS sequence"/>
</dbReference>
<dbReference type="Pfam" id="PF13621">
    <property type="entry name" value="Cupin_8"/>
    <property type="match status" value="1"/>
</dbReference>
<dbReference type="SMART" id="SM00558">
    <property type="entry name" value="JmjC"/>
    <property type="match status" value="1"/>
</dbReference>
<evidence type="ECO:0000256" key="1">
    <source>
        <dbReference type="SAM" id="MobiDB-lite"/>
    </source>
</evidence>
<dbReference type="InterPro" id="IPR014710">
    <property type="entry name" value="RmlC-like_jellyroll"/>
</dbReference>